<gene>
    <name evidence="2" type="ORF">H1B27_08095</name>
</gene>
<keyword evidence="3" id="KW-1185">Reference proteome</keyword>
<proteinExistence type="predicted"/>
<evidence type="ECO:0000313" key="2">
    <source>
        <dbReference type="EMBL" id="MBH5386248.1"/>
    </source>
</evidence>
<reference evidence="2 3" key="1">
    <citation type="submission" date="2020-07" db="EMBL/GenBank/DDBJ databases">
        <title>Bradyrhizobium diversity isolated from nodules of indigenous legumes of Western Australia.</title>
        <authorList>
            <person name="Klepa M.S."/>
        </authorList>
    </citation>
    <scope>NUCLEOTIDE SEQUENCE [LARGE SCALE GENOMIC DNA]</scope>
    <source>
        <strain evidence="2 3">CNPSo 4019</strain>
    </source>
</reference>
<evidence type="ECO:0000313" key="3">
    <source>
        <dbReference type="Proteomes" id="UP001194539"/>
    </source>
</evidence>
<name>A0ABS0NZ01_9BRAD</name>
<feature type="region of interest" description="Disordered" evidence="1">
    <location>
        <begin position="1"/>
        <end position="63"/>
    </location>
</feature>
<sequence>MPKAPKSVEHDPRETPADDPRQQTDMPTHRQTDQPWQGNPEKDQIDPNRPPIDLEKWQKSNTH</sequence>
<dbReference type="EMBL" id="JACEGD010000006">
    <property type="protein sequence ID" value="MBH5386248.1"/>
    <property type="molecule type" value="Genomic_DNA"/>
</dbReference>
<protein>
    <submittedName>
        <fullName evidence="2">Uncharacterized protein</fullName>
    </submittedName>
</protein>
<accession>A0ABS0NZ01</accession>
<evidence type="ECO:0000256" key="1">
    <source>
        <dbReference type="SAM" id="MobiDB-lite"/>
    </source>
</evidence>
<organism evidence="2 3">
    <name type="scientific">Bradyrhizobium diversitatis</name>
    <dbReference type="NCBI Taxonomy" id="2755406"/>
    <lineage>
        <taxon>Bacteria</taxon>
        <taxon>Pseudomonadati</taxon>
        <taxon>Pseudomonadota</taxon>
        <taxon>Alphaproteobacteria</taxon>
        <taxon>Hyphomicrobiales</taxon>
        <taxon>Nitrobacteraceae</taxon>
        <taxon>Bradyrhizobium</taxon>
    </lineage>
</organism>
<feature type="compositionally biased region" description="Basic and acidic residues" evidence="1">
    <location>
        <begin position="40"/>
        <end position="63"/>
    </location>
</feature>
<comment type="caution">
    <text evidence="2">The sequence shown here is derived from an EMBL/GenBank/DDBJ whole genome shotgun (WGS) entry which is preliminary data.</text>
</comment>
<dbReference type="Proteomes" id="UP001194539">
    <property type="component" value="Unassembled WGS sequence"/>
</dbReference>
<feature type="compositionally biased region" description="Basic and acidic residues" evidence="1">
    <location>
        <begin position="1"/>
        <end position="32"/>
    </location>
</feature>